<dbReference type="STRING" id="1193682.BJP25_07695"/>
<gene>
    <name evidence="2" type="ORF">BJP25_07695</name>
</gene>
<protein>
    <submittedName>
        <fullName evidence="2">Uncharacterized protein</fullName>
    </submittedName>
</protein>
<dbReference type="Proteomes" id="UP000186040">
    <property type="component" value="Unassembled WGS sequence"/>
</dbReference>
<keyword evidence="3" id="KW-1185">Reference proteome</keyword>
<accession>A0A1Q9LT05</accession>
<feature type="signal peptide" evidence="1">
    <location>
        <begin position="1"/>
        <end position="22"/>
    </location>
</feature>
<evidence type="ECO:0000313" key="3">
    <source>
        <dbReference type="Proteomes" id="UP000186040"/>
    </source>
</evidence>
<evidence type="ECO:0000256" key="1">
    <source>
        <dbReference type="SAM" id="SignalP"/>
    </source>
</evidence>
<dbReference type="AlphaFoldDB" id="A0A1Q9LT05"/>
<evidence type="ECO:0000313" key="2">
    <source>
        <dbReference type="EMBL" id="OLR95172.1"/>
    </source>
</evidence>
<proteinExistence type="predicted"/>
<sequence>MVAVAAAFAASCSSGISGSPVAAEVAPPTAADSVRQAVTDLGEAAVLRYQGGMTASGSHPATFDITAAGSGEMVGTLTLDSRPATLLVVDRSIFLKAGAEFWAALPGISEGPSKGTAVADRWVRVPAGLIGVEPADVFTPQVLGQNLLEGVDRAGDRPLADGEKAKVGAVDAVRAKTGKGAVTVASKAPHGVLKVELSEAGESDPTSVRDFQATVTDGSATAARFYQDFAASAAQVSAPVDVLTTVQESGHTFDACGAQSCSIIVNFTNPSKVAVRVSVRGNWVGDNAPLGSCETVAGPVAPGQPGAATCTLAGPEWAGFYQRANSVPGSHPYSVQWSTLVLADPPDLTKVTARAQAKPADPAARKTEGSNYVYSIGYTDGGTDVVWKYGSVATKFWSEHADQQLGTCLGSTGRVCLTTLVTATDDAASAQGLVLKLVTAYKQRTGACPAGQWVACGG</sequence>
<comment type="caution">
    <text evidence="2">The sequence shown here is derived from an EMBL/GenBank/DDBJ whole genome shotgun (WGS) entry which is preliminary data.</text>
</comment>
<name>A0A1Q9LT05_9PSEU</name>
<feature type="chain" id="PRO_5039485653" evidence="1">
    <location>
        <begin position="23"/>
        <end position="458"/>
    </location>
</feature>
<keyword evidence="1" id="KW-0732">Signal</keyword>
<dbReference type="EMBL" id="MKQR01000004">
    <property type="protein sequence ID" value="OLR95172.1"/>
    <property type="molecule type" value="Genomic_DNA"/>
</dbReference>
<reference evidence="2 3" key="1">
    <citation type="submission" date="2016-10" db="EMBL/GenBank/DDBJ databases">
        <title>The Draft Genome Sequence of Actinokineospora bangkokensis 44EHWT reveals the biosynthetic pathway of antifungal compounds Thailandins with unusual extender unit butylmalonyl-CoA.</title>
        <authorList>
            <person name="Greule A."/>
            <person name="Intra B."/>
            <person name="Flemming S."/>
            <person name="Rommel M.G."/>
            <person name="Panbangred W."/>
            <person name="Bechthold A."/>
        </authorList>
    </citation>
    <scope>NUCLEOTIDE SEQUENCE [LARGE SCALE GENOMIC DNA]</scope>
    <source>
        <strain evidence="2 3">44EHW</strain>
    </source>
</reference>
<organism evidence="2 3">
    <name type="scientific">Actinokineospora bangkokensis</name>
    <dbReference type="NCBI Taxonomy" id="1193682"/>
    <lineage>
        <taxon>Bacteria</taxon>
        <taxon>Bacillati</taxon>
        <taxon>Actinomycetota</taxon>
        <taxon>Actinomycetes</taxon>
        <taxon>Pseudonocardiales</taxon>
        <taxon>Pseudonocardiaceae</taxon>
        <taxon>Actinokineospora</taxon>
    </lineage>
</organism>